<organism evidence="1 2">
    <name type="scientific">Novosphingobium aureum</name>
    <dbReference type="NCBI Taxonomy" id="2792964"/>
    <lineage>
        <taxon>Bacteria</taxon>
        <taxon>Pseudomonadati</taxon>
        <taxon>Pseudomonadota</taxon>
        <taxon>Alphaproteobacteria</taxon>
        <taxon>Sphingomonadales</taxon>
        <taxon>Sphingomonadaceae</taxon>
        <taxon>Novosphingobium</taxon>
    </lineage>
</organism>
<proteinExistence type="predicted"/>
<gene>
    <name evidence="1" type="ORF">I5E68_04465</name>
</gene>
<protein>
    <submittedName>
        <fullName evidence="1">Uncharacterized protein</fullName>
    </submittedName>
</protein>
<dbReference type="Proteomes" id="UP000617634">
    <property type="component" value="Unassembled WGS sequence"/>
</dbReference>
<evidence type="ECO:0000313" key="1">
    <source>
        <dbReference type="EMBL" id="MBH0112206.1"/>
    </source>
</evidence>
<name>A0A931HB31_9SPHN</name>
<comment type="caution">
    <text evidence="1">The sequence shown here is derived from an EMBL/GenBank/DDBJ whole genome shotgun (WGS) entry which is preliminary data.</text>
</comment>
<keyword evidence="2" id="KW-1185">Reference proteome</keyword>
<sequence>MADDAAIARLARAVLDCSLPKAQWTHEAHFALALWLARERPDCLEPDAIRAVITRYNEATLTPNSDSAGYHHTITLASLRGARACLAQAAPDAPLGAVLAGLMASPLGRSDWLLDYWSRPVLMSVEARRDWVEPDLAPLPF</sequence>
<reference evidence="1" key="1">
    <citation type="submission" date="2020-11" db="EMBL/GenBank/DDBJ databases">
        <title>Novosphingobium aureum sp. nov., a marine bacterium isolated from sediment of a salt flat.</title>
        <authorList>
            <person name="Yoo Y."/>
            <person name="Kim J.-J."/>
        </authorList>
    </citation>
    <scope>NUCLEOTIDE SEQUENCE</scope>
    <source>
        <strain evidence="1">YJ-S2-02</strain>
    </source>
</reference>
<accession>A0A931HB31</accession>
<dbReference type="EMBL" id="JADZGI010000001">
    <property type="protein sequence ID" value="MBH0112206.1"/>
    <property type="molecule type" value="Genomic_DNA"/>
</dbReference>
<dbReference type="AlphaFoldDB" id="A0A931HB31"/>
<evidence type="ECO:0000313" key="2">
    <source>
        <dbReference type="Proteomes" id="UP000617634"/>
    </source>
</evidence>